<dbReference type="SMART" id="SM00382">
    <property type="entry name" value="AAA"/>
    <property type="match status" value="1"/>
</dbReference>
<proteinExistence type="predicted"/>
<dbReference type="GO" id="GO:0043565">
    <property type="term" value="F:sequence-specific DNA binding"/>
    <property type="evidence" value="ECO:0007669"/>
    <property type="project" value="InterPro"/>
</dbReference>
<sequence>MDSLYDIETTVRQTAEAIAAALKIEVEIAGADLTRVAGTGTYSSRCGFQMEDSFVYRHVLESGEPVIIDKPGYDPLCEPCASRGNCLEFAEVAMPIKAEGSIIGVIGLISFDEEQTQRLLENKDSLLRFLDKMAELMAAKAIEHRQNRERELLTGQLLTVLNFLNDGILLTDAERRVTHYNRLAQKLLDIPETEPSTLFQLLDEKRLWRSVERGEVFSGQVKGKRVASQFYCDAVPVANGERIEGAVITLKDVQQIKKLVKAATETEIETHFSEIIAASAKMKRLKEVALKVAPSNATLLIQGESGTGKELLARAIHQSSKRRDNSFITINCGAIPENLLESELFGYDEGAFTGARRGGKLGKFELAHNGTIFLDEIGDMPLHLQVKILRVLQERRVERVGGLHSIPVDVRVIAATNRDLESMVKTGEFREDLFYRLNVIPLYIAPLRERQEDVPLLIRFYLEHYSQVTGKSVRGISPEALRILSRYTWPGNVRELGNVVEYSVTMTPGEYITAEFLPARVLEGPQSGPQPKTSLNLKSLEKEAIIKALTAAEEEGNKEGAAKLLGISRATLYRKIKEYNIREQTVFKV</sequence>
<dbReference type="CDD" id="cd00009">
    <property type="entry name" value="AAA"/>
    <property type="match status" value="1"/>
</dbReference>
<dbReference type="InterPro" id="IPR025944">
    <property type="entry name" value="Sigma_54_int_dom_CS"/>
</dbReference>
<dbReference type="Gene3D" id="3.30.450.20">
    <property type="entry name" value="PAS domain"/>
    <property type="match status" value="1"/>
</dbReference>
<dbReference type="SUPFAM" id="SSF52540">
    <property type="entry name" value="P-loop containing nucleoside triphosphate hydrolases"/>
    <property type="match status" value="1"/>
</dbReference>
<keyword evidence="3" id="KW-0805">Transcription regulation</keyword>
<keyword evidence="2" id="KW-0067">ATP-binding</keyword>
<dbReference type="FunFam" id="3.40.50.300:FF:000006">
    <property type="entry name" value="DNA-binding transcriptional regulator NtrC"/>
    <property type="match status" value="1"/>
</dbReference>
<dbReference type="GO" id="GO:0006355">
    <property type="term" value="P:regulation of DNA-templated transcription"/>
    <property type="evidence" value="ECO:0007669"/>
    <property type="project" value="InterPro"/>
</dbReference>
<dbReference type="InterPro" id="IPR002197">
    <property type="entry name" value="HTH_Fis"/>
</dbReference>
<dbReference type="Gene3D" id="1.10.8.60">
    <property type="match status" value="1"/>
</dbReference>
<dbReference type="Proteomes" id="UP001071230">
    <property type="component" value="Unassembled WGS sequence"/>
</dbReference>
<dbReference type="EMBL" id="CDGJ01000003">
    <property type="protein sequence ID" value="CEJ05871.1"/>
    <property type="molecule type" value="Genomic_DNA"/>
</dbReference>
<evidence type="ECO:0000256" key="2">
    <source>
        <dbReference type="ARBA" id="ARBA00022840"/>
    </source>
</evidence>
<accession>A0A8S0W9Y9</accession>
<evidence type="ECO:0000313" key="9">
    <source>
        <dbReference type="Proteomes" id="UP001071230"/>
    </source>
</evidence>
<dbReference type="InterPro" id="IPR027417">
    <property type="entry name" value="P-loop_NTPase"/>
</dbReference>
<dbReference type="GO" id="GO:0005524">
    <property type="term" value="F:ATP binding"/>
    <property type="evidence" value="ECO:0007669"/>
    <property type="project" value="UniProtKB-KW"/>
</dbReference>
<organism evidence="7">
    <name type="scientific">Acididesulfobacillus acetoxydans</name>
    <dbReference type="NCBI Taxonomy" id="1561005"/>
    <lineage>
        <taxon>Bacteria</taxon>
        <taxon>Bacillati</taxon>
        <taxon>Bacillota</taxon>
        <taxon>Clostridia</taxon>
        <taxon>Eubacteriales</taxon>
        <taxon>Peptococcaceae</taxon>
        <taxon>Acididesulfobacillus</taxon>
    </lineage>
</organism>
<dbReference type="Gene3D" id="1.10.10.60">
    <property type="entry name" value="Homeodomain-like"/>
    <property type="match status" value="1"/>
</dbReference>
<dbReference type="SUPFAM" id="SSF55781">
    <property type="entry name" value="GAF domain-like"/>
    <property type="match status" value="1"/>
</dbReference>
<dbReference type="RefSeq" id="WP_240986276.1">
    <property type="nucleotide sequence ID" value="NZ_CDGJ01000003.1"/>
</dbReference>
<feature type="domain" description="Sigma-54 factor interaction" evidence="6">
    <location>
        <begin position="275"/>
        <end position="505"/>
    </location>
</feature>
<dbReference type="AlphaFoldDB" id="A0A8S0W9Y9"/>
<dbReference type="Proteomes" id="UP000836597">
    <property type="component" value="Chromosome"/>
</dbReference>
<dbReference type="PANTHER" id="PTHR32071:SF57">
    <property type="entry name" value="C4-DICARBOXYLATE TRANSPORT TRANSCRIPTIONAL REGULATORY PROTEIN DCTD"/>
    <property type="match status" value="1"/>
</dbReference>
<dbReference type="InterPro" id="IPR025943">
    <property type="entry name" value="Sigma_54_int_dom_ATP-bd_2"/>
</dbReference>
<evidence type="ECO:0000259" key="6">
    <source>
        <dbReference type="PROSITE" id="PS50045"/>
    </source>
</evidence>
<dbReference type="Pfam" id="PF00158">
    <property type="entry name" value="Sigma54_activat"/>
    <property type="match status" value="1"/>
</dbReference>
<dbReference type="SUPFAM" id="SSF46689">
    <property type="entry name" value="Homeodomain-like"/>
    <property type="match status" value="1"/>
</dbReference>
<reference evidence="7" key="2">
    <citation type="submission" date="2020-01" db="EMBL/GenBank/DDBJ databases">
        <authorList>
            <person name="Hornung B."/>
        </authorList>
    </citation>
    <scope>NUCLEOTIDE SEQUENCE</scope>
    <source>
        <strain evidence="7">PacBioINE</strain>
    </source>
</reference>
<dbReference type="PROSITE" id="PS00675">
    <property type="entry name" value="SIGMA54_INTERACT_1"/>
    <property type="match status" value="1"/>
</dbReference>
<dbReference type="PROSITE" id="PS50045">
    <property type="entry name" value="SIGMA54_INTERACT_4"/>
    <property type="match status" value="1"/>
</dbReference>
<dbReference type="InterPro" id="IPR003593">
    <property type="entry name" value="AAA+_ATPase"/>
</dbReference>
<dbReference type="InterPro" id="IPR029016">
    <property type="entry name" value="GAF-like_dom_sf"/>
</dbReference>
<evidence type="ECO:0000256" key="1">
    <source>
        <dbReference type="ARBA" id="ARBA00022741"/>
    </source>
</evidence>
<protein>
    <submittedName>
        <fullName evidence="7">RNA polymerase sigma factor 54 interaction domain protein</fullName>
    </submittedName>
    <submittedName>
        <fullName evidence="8">Signal-transduction and transcriptional-control protein</fullName>
    </submittedName>
</protein>
<reference evidence="8" key="1">
    <citation type="submission" date="2014-11" db="EMBL/GenBank/DDBJ databases">
        <authorList>
            <person name="Hornung B.V."/>
        </authorList>
    </citation>
    <scope>NUCLEOTIDE SEQUENCE</scope>
    <source>
        <strain evidence="8">INE</strain>
    </source>
</reference>
<keyword evidence="4" id="KW-0238">DNA-binding</keyword>
<dbReference type="Gene3D" id="3.30.450.40">
    <property type="match status" value="1"/>
</dbReference>
<dbReference type="Pfam" id="PF02954">
    <property type="entry name" value="HTH_8"/>
    <property type="match status" value="1"/>
</dbReference>
<evidence type="ECO:0000256" key="3">
    <source>
        <dbReference type="ARBA" id="ARBA00023015"/>
    </source>
</evidence>
<dbReference type="SUPFAM" id="SSF55785">
    <property type="entry name" value="PYP-like sensor domain (PAS domain)"/>
    <property type="match status" value="1"/>
</dbReference>
<name>A0A8S0W9Y9_9FIRM</name>
<dbReference type="Gene3D" id="3.40.50.300">
    <property type="entry name" value="P-loop containing nucleotide triphosphate hydrolases"/>
    <property type="match status" value="1"/>
</dbReference>
<dbReference type="InterPro" id="IPR025662">
    <property type="entry name" value="Sigma_54_int_dom_ATP-bd_1"/>
</dbReference>
<keyword evidence="5" id="KW-0804">Transcription</keyword>
<dbReference type="Pfam" id="PF25601">
    <property type="entry name" value="AAA_lid_14"/>
    <property type="match status" value="1"/>
</dbReference>
<dbReference type="KEGG" id="aacx:DEACI_3812"/>
<dbReference type="PROSITE" id="PS00688">
    <property type="entry name" value="SIGMA54_INTERACT_3"/>
    <property type="match status" value="1"/>
</dbReference>
<evidence type="ECO:0000256" key="5">
    <source>
        <dbReference type="ARBA" id="ARBA00023163"/>
    </source>
</evidence>
<dbReference type="InterPro" id="IPR009057">
    <property type="entry name" value="Homeodomain-like_sf"/>
</dbReference>
<dbReference type="InterPro" id="IPR035965">
    <property type="entry name" value="PAS-like_dom_sf"/>
</dbReference>
<dbReference type="EMBL" id="LR746496">
    <property type="protein sequence ID" value="CAA7602989.1"/>
    <property type="molecule type" value="Genomic_DNA"/>
</dbReference>
<evidence type="ECO:0000256" key="4">
    <source>
        <dbReference type="ARBA" id="ARBA00023125"/>
    </source>
</evidence>
<keyword evidence="9" id="KW-1185">Reference proteome</keyword>
<evidence type="ECO:0000313" key="8">
    <source>
        <dbReference type="EMBL" id="CEJ05871.1"/>
    </source>
</evidence>
<keyword evidence="1" id="KW-0547">Nucleotide-binding</keyword>
<evidence type="ECO:0000313" key="7">
    <source>
        <dbReference type="EMBL" id="CAA7602989.1"/>
    </source>
</evidence>
<dbReference type="PANTHER" id="PTHR32071">
    <property type="entry name" value="TRANSCRIPTIONAL REGULATORY PROTEIN"/>
    <property type="match status" value="1"/>
</dbReference>
<dbReference type="InterPro" id="IPR058031">
    <property type="entry name" value="AAA_lid_NorR"/>
</dbReference>
<dbReference type="PROSITE" id="PS00676">
    <property type="entry name" value="SIGMA54_INTERACT_2"/>
    <property type="match status" value="1"/>
</dbReference>
<gene>
    <name evidence="8" type="ORF">DEACI_0291</name>
    <name evidence="7" type="ORF">DEACI_3812</name>
</gene>
<dbReference type="InterPro" id="IPR002078">
    <property type="entry name" value="Sigma_54_int"/>
</dbReference>